<reference evidence="3" key="1">
    <citation type="submission" date="2023-10" db="EMBL/GenBank/DDBJ databases">
        <authorList>
            <person name="Hackl T."/>
        </authorList>
    </citation>
    <scope>NUCLEOTIDE SEQUENCE</scope>
</reference>
<gene>
    <name evidence="3" type="ORF">KHLLAP_LOCUS3821</name>
</gene>
<feature type="region of interest" description="Disordered" evidence="1">
    <location>
        <begin position="1"/>
        <end position="56"/>
    </location>
</feature>
<dbReference type="PANTHER" id="PTHR42080">
    <property type="entry name" value="SRR1 DOMAIN-CONTAINING PROTEIN"/>
    <property type="match status" value="1"/>
</dbReference>
<sequence>MSVDGDHHLPGPPETQEEWTRVRRKGRRGLGAGRPQTQTQTEQSPATTATPMPSAPCLSVSEIERDRQRLAGQWKSSICCRQLQELVASHGAESSISQAICFGLGSFNPADGAWEARRRAHLQLAAFLSIVEQMRTGHQQSIRCFFQEPLFNSADREFLESLGHQVVESPEGFGLVDSSTMVFGIHLYRVVYSQALAKHTPAIFVGTPYDVWEDFHGSSDLNWSRMKELDQLCDKARFPEYHDDTIFSSTSIHWRKGDTT</sequence>
<keyword evidence="4" id="KW-1185">Reference proteome</keyword>
<protein>
    <submittedName>
        <fullName evidence="3">Uu.00g107470.m01.CDS01</fullName>
    </submittedName>
</protein>
<name>A0AAI8VFB1_9PEZI</name>
<feature type="compositionally biased region" description="Low complexity" evidence="1">
    <location>
        <begin position="44"/>
        <end position="56"/>
    </location>
</feature>
<dbReference type="EMBL" id="CAUWAG010000006">
    <property type="protein sequence ID" value="CAJ2503353.1"/>
    <property type="molecule type" value="Genomic_DNA"/>
</dbReference>
<proteinExistence type="predicted"/>
<organism evidence="3 4">
    <name type="scientific">Anthostomella pinea</name>
    <dbReference type="NCBI Taxonomy" id="933095"/>
    <lineage>
        <taxon>Eukaryota</taxon>
        <taxon>Fungi</taxon>
        <taxon>Dikarya</taxon>
        <taxon>Ascomycota</taxon>
        <taxon>Pezizomycotina</taxon>
        <taxon>Sordariomycetes</taxon>
        <taxon>Xylariomycetidae</taxon>
        <taxon>Xylariales</taxon>
        <taxon>Xylariaceae</taxon>
        <taxon>Anthostomella</taxon>
    </lineage>
</organism>
<accession>A0AAI8VFB1</accession>
<dbReference type="PANTHER" id="PTHR42080:SF1">
    <property type="entry name" value="SRR1-LIKE DOMAIN-CONTAINING PROTEIN"/>
    <property type="match status" value="1"/>
</dbReference>
<dbReference type="Proteomes" id="UP001295740">
    <property type="component" value="Unassembled WGS sequence"/>
</dbReference>
<dbReference type="InterPro" id="IPR012942">
    <property type="entry name" value="SRR1-like"/>
</dbReference>
<evidence type="ECO:0000313" key="3">
    <source>
        <dbReference type="EMBL" id="CAJ2503353.1"/>
    </source>
</evidence>
<evidence type="ECO:0000256" key="1">
    <source>
        <dbReference type="SAM" id="MobiDB-lite"/>
    </source>
</evidence>
<evidence type="ECO:0000313" key="4">
    <source>
        <dbReference type="Proteomes" id="UP001295740"/>
    </source>
</evidence>
<dbReference type="AlphaFoldDB" id="A0AAI8VFB1"/>
<feature type="domain" description="SRR1-like" evidence="2">
    <location>
        <begin position="84"/>
        <end position="254"/>
    </location>
</feature>
<dbReference type="Pfam" id="PF07985">
    <property type="entry name" value="SRR1"/>
    <property type="match status" value="1"/>
</dbReference>
<comment type="caution">
    <text evidence="3">The sequence shown here is derived from an EMBL/GenBank/DDBJ whole genome shotgun (WGS) entry which is preliminary data.</text>
</comment>
<evidence type="ECO:0000259" key="2">
    <source>
        <dbReference type="Pfam" id="PF07985"/>
    </source>
</evidence>